<dbReference type="Proteomes" id="UP000598467">
    <property type="component" value="Unassembled WGS sequence"/>
</dbReference>
<dbReference type="EMBL" id="JABFCZ010000028">
    <property type="protein sequence ID" value="MBD1548975.1"/>
    <property type="molecule type" value="Genomic_DNA"/>
</dbReference>
<dbReference type="NCBIfam" id="TIGR04409">
    <property type="entry name" value="LptC_YrbK"/>
    <property type="match status" value="1"/>
</dbReference>
<evidence type="ECO:0000313" key="2">
    <source>
        <dbReference type="EMBL" id="MBD1548975.1"/>
    </source>
</evidence>
<keyword evidence="1" id="KW-0472">Membrane</keyword>
<dbReference type="Gene3D" id="2.60.450.10">
    <property type="entry name" value="Lipopolysaccharide (LPS) transport protein A like domain"/>
    <property type="match status" value="1"/>
</dbReference>
<comment type="caution">
    <text evidence="2">The sequence shown here is derived from an EMBL/GenBank/DDBJ whole genome shotgun (WGS) entry which is preliminary data.</text>
</comment>
<reference evidence="2" key="1">
    <citation type="submission" date="2020-05" db="EMBL/GenBank/DDBJ databases">
        <title>Identification of trans-AT polyketide cluster in two marine bacteria, producers of a novel glutaramide-containing polyketide sesbanimide D and analogs.</title>
        <authorList>
            <person name="Kacar D."/>
            <person name="Rodriguez P."/>
            <person name="Canedo L."/>
            <person name="Gonzalez E."/>
            <person name="Galan B."/>
            <person name="De La Calle F."/>
            <person name="Garcia J.L."/>
        </authorList>
    </citation>
    <scope>NUCLEOTIDE SEQUENCE</scope>
    <source>
        <strain evidence="2">PHM038</strain>
    </source>
</reference>
<keyword evidence="1" id="KW-1133">Transmembrane helix</keyword>
<gene>
    <name evidence="2" type="primary">lptC</name>
    <name evidence="2" type="ORF">HK439_22170</name>
</gene>
<dbReference type="AlphaFoldDB" id="A0A926P3I1"/>
<protein>
    <submittedName>
        <fullName evidence="2">LPS export ABC transporter periplasmic protein LptC</fullName>
    </submittedName>
</protein>
<dbReference type="GO" id="GO:0005886">
    <property type="term" value="C:plasma membrane"/>
    <property type="evidence" value="ECO:0007669"/>
    <property type="project" value="InterPro"/>
</dbReference>
<evidence type="ECO:0000256" key="1">
    <source>
        <dbReference type="SAM" id="Phobius"/>
    </source>
</evidence>
<evidence type="ECO:0000313" key="3">
    <source>
        <dbReference type="Proteomes" id="UP000598467"/>
    </source>
</evidence>
<dbReference type="Pfam" id="PF06835">
    <property type="entry name" value="LptC"/>
    <property type="match status" value="1"/>
</dbReference>
<dbReference type="InterPro" id="IPR026265">
    <property type="entry name" value="LptC"/>
</dbReference>
<organism evidence="2 3">
    <name type="scientific">Roseibium aggregatum</name>
    <dbReference type="NCBI Taxonomy" id="187304"/>
    <lineage>
        <taxon>Bacteria</taxon>
        <taxon>Pseudomonadati</taxon>
        <taxon>Pseudomonadota</taxon>
        <taxon>Alphaproteobacteria</taxon>
        <taxon>Hyphomicrobiales</taxon>
        <taxon>Stappiaceae</taxon>
        <taxon>Roseibium</taxon>
    </lineage>
</organism>
<name>A0A926P3I1_9HYPH</name>
<sequence length="200" mass="22061">MTRAQKTARRHSYAVKFLRIFFPAVGVLIFAGMVGLIVVFNYLSDLGIGAVSLTSEGLVMHRPELSGHDGDRSYKVTATRAVQRLSNPMIIDLEMIRADIVPSPNQTARITALKGTFDNSAETLRLYDGLQIEWSEGYTVDLSEVTIDLKTGAVRTNEPISIRSDNGTIRAGRLSYDQEAGKVRFTDGIKMTLQPPEQGK</sequence>
<feature type="transmembrane region" description="Helical" evidence="1">
    <location>
        <begin position="20"/>
        <end position="43"/>
    </location>
</feature>
<proteinExistence type="predicted"/>
<keyword evidence="1" id="KW-0812">Transmembrane</keyword>
<dbReference type="GO" id="GO:0015221">
    <property type="term" value="F:lipopolysaccharide transmembrane transporter activity"/>
    <property type="evidence" value="ECO:0007669"/>
    <property type="project" value="InterPro"/>
</dbReference>
<dbReference type="InterPro" id="IPR010664">
    <property type="entry name" value="LipoPS_assembly_LptC-rel"/>
</dbReference>
<accession>A0A926P3I1</accession>